<proteinExistence type="predicted"/>
<dbReference type="Proteomes" id="UP000004550">
    <property type="component" value="Chromosome"/>
</dbReference>
<feature type="region of interest" description="Disordered" evidence="1">
    <location>
        <begin position="71"/>
        <end position="113"/>
    </location>
</feature>
<feature type="compositionally biased region" description="Basic and acidic residues" evidence="1">
    <location>
        <begin position="101"/>
        <end position="113"/>
    </location>
</feature>
<evidence type="ECO:0000313" key="3">
    <source>
        <dbReference type="Proteomes" id="UP000004550"/>
    </source>
</evidence>
<gene>
    <name evidence="2" type="ORF">SIDU_03875</name>
</gene>
<reference evidence="2 3" key="1">
    <citation type="journal article" date="2012" name="J. Bacteriol.">
        <title>Genome sequence of Sphingobium indicum B90A, a hexachlorocyclohexane-degrading bacterium.</title>
        <authorList>
            <person name="Anand S."/>
            <person name="Sangwan N."/>
            <person name="Lata P."/>
            <person name="Kaur J."/>
            <person name="Dua A."/>
            <person name="Singh A.K."/>
            <person name="Verma M."/>
            <person name="Kaur J."/>
            <person name="Khurana J.P."/>
            <person name="Khurana P."/>
            <person name="Mathur S."/>
            <person name="Lal R."/>
        </authorList>
    </citation>
    <scope>NUCLEOTIDE SEQUENCE [LARGE SCALE GENOMIC DNA]</scope>
    <source>
        <strain evidence="3">DSM 16412 / CCM 7286 / MTCC 6364 / B90A</strain>
    </source>
</reference>
<dbReference type="AlphaFoldDB" id="A0A1L5BLD0"/>
<dbReference type="EMBL" id="CP013070">
    <property type="protein sequence ID" value="APL93720.1"/>
    <property type="molecule type" value="Genomic_DNA"/>
</dbReference>
<dbReference type="RefSeq" id="WP_007685260.1">
    <property type="nucleotide sequence ID" value="NZ_CP013070.1"/>
</dbReference>
<dbReference type="KEGG" id="sinb:SIDU_03875"/>
<organism evidence="2 3">
    <name type="scientific">Sphingobium indicum (strain DSM 16412 / CCM 7286 / MTCC 6364 / B90A)</name>
    <dbReference type="NCBI Taxonomy" id="861109"/>
    <lineage>
        <taxon>Bacteria</taxon>
        <taxon>Pseudomonadati</taxon>
        <taxon>Pseudomonadota</taxon>
        <taxon>Alphaproteobacteria</taxon>
        <taxon>Sphingomonadales</taxon>
        <taxon>Sphingomonadaceae</taxon>
        <taxon>Sphingobium</taxon>
    </lineage>
</organism>
<name>A0A1L5BLD0_SPHIB</name>
<protein>
    <submittedName>
        <fullName evidence="2">Uncharacterized protein</fullName>
    </submittedName>
</protein>
<evidence type="ECO:0000313" key="2">
    <source>
        <dbReference type="EMBL" id="APL93720.1"/>
    </source>
</evidence>
<accession>A0A1L5BLD0</accession>
<sequence>MEQRTLLERLARHLASGHPDPHPERWQEQVEAAAGLLAIIKDPDDVMRQAGDDRIWRAMIDAALRQRWSIASAPSVEPPGGADEEGDIPLTPDTVSGNRAEWVHLHETQEKPK</sequence>
<evidence type="ECO:0000256" key="1">
    <source>
        <dbReference type="SAM" id="MobiDB-lite"/>
    </source>
</evidence>